<feature type="domain" description="SHOCT" evidence="2">
    <location>
        <begin position="57"/>
        <end position="81"/>
    </location>
</feature>
<evidence type="ECO:0000259" key="2">
    <source>
        <dbReference type="Pfam" id="PF09851"/>
    </source>
</evidence>
<dbReference type="STRING" id="1120920.SAMN03080599_02508"/>
<dbReference type="RefSeq" id="WP_092592020.1">
    <property type="nucleotide sequence ID" value="NZ_FMWL01000015.1"/>
</dbReference>
<name>A0A1G5S3J8_9FIRM</name>
<gene>
    <name evidence="3" type="ORF">SAMN03080599_02508</name>
</gene>
<protein>
    <submittedName>
        <fullName evidence="3">Putative membrane protein</fullName>
    </submittedName>
</protein>
<keyword evidence="1" id="KW-0812">Transmembrane</keyword>
<proteinExistence type="predicted"/>
<sequence>MMYGYNWFGNGGCRFGLWGGYFGIWHFAMLAVVVLLVVAVVLVVLKRKKRASQDDVLDTLKRLYVSGEISEEDYLKRKSVIERR</sequence>
<keyword evidence="1" id="KW-1133">Transmembrane helix</keyword>
<dbReference type="Pfam" id="PF09851">
    <property type="entry name" value="SHOCT"/>
    <property type="match status" value="1"/>
</dbReference>
<reference evidence="3 4" key="1">
    <citation type="submission" date="2016-10" db="EMBL/GenBank/DDBJ databases">
        <authorList>
            <person name="de Groot N.N."/>
        </authorList>
    </citation>
    <scope>NUCLEOTIDE SEQUENCE [LARGE SCALE GENOMIC DNA]</scope>
    <source>
        <strain evidence="3 4">DSM 2784</strain>
    </source>
</reference>
<dbReference type="InterPro" id="IPR018649">
    <property type="entry name" value="SHOCT"/>
</dbReference>
<dbReference type="OrthoDB" id="5461404at2"/>
<feature type="transmembrane region" description="Helical" evidence="1">
    <location>
        <begin position="24"/>
        <end position="45"/>
    </location>
</feature>
<evidence type="ECO:0000313" key="3">
    <source>
        <dbReference type="EMBL" id="SCZ80903.1"/>
    </source>
</evidence>
<dbReference type="AlphaFoldDB" id="A0A1G5S3J8"/>
<organism evidence="3 4">
    <name type="scientific">Acidaminobacter hydrogenoformans DSM 2784</name>
    <dbReference type="NCBI Taxonomy" id="1120920"/>
    <lineage>
        <taxon>Bacteria</taxon>
        <taxon>Bacillati</taxon>
        <taxon>Bacillota</taxon>
        <taxon>Clostridia</taxon>
        <taxon>Peptostreptococcales</taxon>
        <taxon>Acidaminobacteraceae</taxon>
        <taxon>Acidaminobacter</taxon>
    </lineage>
</organism>
<keyword evidence="4" id="KW-1185">Reference proteome</keyword>
<dbReference type="Proteomes" id="UP000199208">
    <property type="component" value="Unassembled WGS sequence"/>
</dbReference>
<evidence type="ECO:0000313" key="4">
    <source>
        <dbReference type="Proteomes" id="UP000199208"/>
    </source>
</evidence>
<accession>A0A1G5S3J8</accession>
<dbReference type="EMBL" id="FMWL01000015">
    <property type="protein sequence ID" value="SCZ80903.1"/>
    <property type="molecule type" value="Genomic_DNA"/>
</dbReference>
<evidence type="ECO:0000256" key="1">
    <source>
        <dbReference type="SAM" id="Phobius"/>
    </source>
</evidence>
<keyword evidence="1" id="KW-0472">Membrane</keyword>